<protein>
    <submittedName>
        <fullName evidence="2">Uncharacterized protein</fullName>
    </submittedName>
</protein>
<keyword evidence="1" id="KW-0812">Transmembrane</keyword>
<dbReference type="Proteomes" id="UP000003233">
    <property type="component" value="Unassembled WGS sequence"/>
</dbReference>
<dbReference type="AlphaFoldDB" id="H1PNR9"/>
<reference evidence="2 3" key="1">
    <citation type="submission" date="2012-07" db="EMBL/GenBank/DDBJ databases">
        <title>The Genome Sequence of Fusobacterium ulcerans 12_1B.</title>
        <authorList>
            <consortium name="The Broad Institute Genome Sequencing Platform"/>
            <person name="Earl A."/>
            <person name="Ward D."/>
            <person name="Feldgarden M."/>
            <person name="Gevers D."/>
            <person name="Strauss J."/>
            <person name="Ambrose C.E."/>
            <person name="Allen-Vercoe E."/>
            <person name="Walker B."/>
            <person name="Young S.K."/>
            <person name="Zeng Q."/>
            <person name="Gargeya S."/>
            <person name="Fitzgerald M."/>
            <person name="Haas B."/>
            <person name="Abouelleil A."/>
            <person name="Alvarado L."/>
            <person name="Arachchi H.M."/>
            <person name="Berlin A.M."/>
            <person name="Chapman S.B."/>
            <person name="Goldberg J."/>
            <person name="Griggs A."/>
            <person name="Gujja S."/>
            <person name="Hansen M."/>
            <person name="Howarth C."/>
            <person name="Imamovic A."/>
            <person name="Larimer J."/>
            <person name="McCowen C."/>
            <person name="Montmayeur A."/>
            <person name="Murphy C."/>
            <person name="Neiman D."/>
            <person name="Pearson M."/>
            <person name="Priest M."/>
            <person name="Roberts A."/>
            <person name="Saif S."/>
            <person name="Shea T."/>
            <person name="Sisk P."/>
            <person name="Sykes S."/>
            <person name="Wortman J."/>
            <person name="Nusbaum C."/>
            <person name="Birren B."/>
        </authorList>
    </citation>
    <scope>NUCLEOTIDE SEQUENCE [LARGE SCALE GENOMIC DNA]</scope>
    <source>
        <strain evidence="2 3">12_1B</strain>
    </source>
</reference>
<evidence type="ECO:0000256" key="1">
    <source>
        <dbReference type="SAM" id="Phobius"/>
    </source>
</evidence>
<gene>
    <name evidence="2" type="ORF">HMPREF0402_00062</name>
</gene>
<dbReference type="BioCyc" id="FSP457404-HMP:GTSQ-63-MONOMER"/>
<feature type="transmembrane region" description="Helical" evidence="1">
    <location>
        <begin position="6"/>
        <end position="32"/>
    </location>
</feature>
<sequence length="33" mass="3412">MEKYLITGAILAAMTCLIIGIGVGVGIGIYLIM</sequence>
<evidence type="ECO:0000313" key="2">
    <source>
        <dbReference type="EMBL" id="EHO85138.1"/>
    </source>
</evidence>
<evidence type="ECO:0000313" key="3">
    <source>
        <dbReference type="Proteomes" id="UP000003233"/>
    </source>
</evidence>
<keyword evidence="1" id="KW-1133">Transmembrane helix</keyword>
<keyword evidence="3" id="KW-1185">Reference proteome</keyword>
<proteinExistence type="predicted"/>
<dbReference type="HOGENOM" id="CLU_220932_0_0_0"/>
<organism evidence="2 3">
    <name type="scientific">Fusobacterium ulcerans 12-1B</name>
    <dbReference type="NCBI Taxonomy" id="457404"/>
    <lineage>
        <taxon>Bacteria</taxon>
        <taxon>Fusobacteriati</taxon>
        <taxon>Fusobacteriota</taxon>
        <taxon>Fusobacteriia</taxon>
        <taxon>Fusobacteriales</taxon>
        <taxon>Fusobacteriaceae</taxon>
        <taxon>Fusobacterium</taxon>
    </lineage>
</organism>
<keyword evidence="1" id="KW-0472">Membrane</keyword>
<comment type="caution">
    <text evidence="2">The sequence shown here is derived from an EMBL/GenBank/DDBJ whole genome shotgun (WGS) entry which is preliminary data.</text>
</comment>
<accession>H1PNR9</accession>
<name>H1PNR9_9FUSO</name>
<dbReference type="EMBL" id="AGWJ02000007">
    <property type="protein sequence ID" value="EHO85138.1"/>
    <property type="molecule type" value="Genomic_DNA"/>
</dbReference>